<dbReference type="Gene3D" id="3.30.70.100">
    <property type="match status" value="1"/>
</dbReference>
<dbReference type="GeneID" id="37202332"/>
<dbReference type="AlphaFoldDB" id="A0A395I8H9"/>
<keyword evidence="2" id="KW-1185">Reference proteome</keyword>
<gene>
    <name evidence="1" type="ORF">BO97DRAFT_440069</name>
</gene>
<dbReference type="STRING" id="1450537.A0A395I8H9"/>
<accession>A0A395I8H9</accession>
<dbReference type="VEuPathDB" id="FungiDB:BO97DRAFT_440069"/>
<sequence>MSAEQQTVTELIYFHVKESVRPEDPAHSDEGAALLQVFQNTKYQAGYKGSSWGRAVEDESLIVWAIDWADAHAGANPNTTLTPFLPPDTQTITTVFGTLTPSPLTSTATFTKNPVTELFAPAFPTSLSPEEVTQVHDDLIGLRAAMTEGLPEGQRALSFSMGQVERPGTMTHEQSETGEAFVVVVAAGWESVEAHKAGKETEGFQAAIQRVRGRMLAPVQGLALRHVAFKGVE</sequence>
<dbReference type="RefSeq" id="XP_025555419.1">
    <property type="nucleotide sequence ID" value="XM_025698043.1"/>
</dbReference>
<evidence type="ECO:0000313" key="1">
    <source>
        <dbReference type="EMBL" id="RAL16265.1"/>
    </source>
</evidence>
<dbReference type="EMBL" id="KZ824269">
    <property type="protein sequence ID" value="RAL16265.1"/>
    <property type="molecule type" value="Genomic_DNA"/>
</dbReference>
<evidence type="ECO:0008006" key="3">
    <source>
        <dbReference type="Google" id="ProtNLM"/>
    </source>
</evidence>
<organism evidence="1 2">
    <name type="scientific">Aspergillus homomorphus (strain CBS 101889)</name>
    <dbReference type="NCBI Taxonomy" id="1450537"/>
    <lineage>
        <taxon>Eukaryota</taxon>
        <taxon>Fungi</taxon>
        <taxon>Dikarya</taxon>
        <taxon>Ascomycota</taxon>
        <taxon>Pezizomycotina</taxon>
        <taxon>Eurotiomycetes</taxon>
        <taxon>Eurotiomycetidae</taxon>
        <taxon>Eurotiales</taxon>
        <taxon>Aspergillaceae</taxon>
        <taxon>Aspergillus</taxon>
        <taxon>Aspergillus subgen. Circumdati</taxon>
    </lineage>
</organism>
<reference evidence="1 2" key="1">
    <citation type="submission" date="2018-02" db="EMBL/GenBank/DDBJ databases">
        <title>The genomes of Aspergillus section Nigri reveals drivers in fungal speciation.</title>
        <authorList>
            <consortium name="DOE Joint Genome Institute"/>
            <person name="Vesth T.C."/>
            <person name="Nybo J."/>
            <person name="Theobald S."/>
            <person name="Brandl J."/>
            <person name="Frisvad J.C."/>
            <person name="Nielsen K.F."/>
            <person name="Lyhne E.K."/>
            <person name="Kogle M.E."/>
            <person name="Kuo A."/>
            <person name="Riley R."/>
            <person name="Clum A."/>
            <person name="Nolan M."/>
            <person name="Lipzen A."/>
            <person name="Salamov A."/>
            <person name="Henrissat B."/>
            <person name="Wiebenga A."/>
            <person name="De vries R.P."/>
            <person name="Grigoriev I.V."/>
            <person name="Mortensen U.H."/>
            <person name="Andersen M.R."/>
            <person name="Baker S.E."/>
        </authorList>
    </citation>
    <scope>NUCLEOTIDE SEQUENCE [LARGE SCALE GENOMIC DNA]</scope>
    <source>
        <strain evidence="1 2">CBS 101889</strain>
    </source>
</reference>
<proteinExistence type="predicted"/>
<evidence type="ECO:0000313" key="2">
    <source>
        <dbReference type="Proteomes" id="UP000248961"/>
    </source>
</evidence>
<dbReference type="Proteomes" id="UP000248961">
    <property type="component" value="Unassembled WGS sequence"/>
</dbReference>
<name>A0A395I8H9_ASPHC</name>
<protein>
    <recommendedName>
        <fullName evidence="3">ABM domain-containing protein</fullName>
    </recommendedName>
</protein>
<dbReference type="OrthoDB" id="3830579at2759"/>